<sequence length="143" mass="15368">MKTVVLSTALALGLAGAAMAQSPDHGVMTKAQIRAQLQQQGYNDVDDLEFSHGMWRAKAESGNGHHVHLRVDARTGKAYADDQKLARLGEDDIRAALSSAGYTDVHDVDFDDGLWTAKAENRAGKHVKLDVDPDTGKVVGTDD</sequence>
<name>A0A160MYV6_9GAMM</name>
<keyword evidence="4" id="KW-1185">Reference proteome</keyword>
<protein>
    <recommendedName>
        <fullName evidence="2">PepSY domain-containing protein</fullName>
    </recommendedName>
</protein>
<evidence type="ECO:0000256" key="1">
    <source>
        <dbReference type="SAM" id="SignalP"/>
    </source>
</evidence>
<dbReference type="STRING" id="445710.ATSB10_11070"/>
<accession>A0A160MYV6</accession>
<gene>
    <name evidence="3" type="ORF">ATSB10_11070</name>
</gene>
<dbReference type="InterPro" id="IPR025711">
    <property type="entry name" value="PepSY"/>
</dbReference>
<dbReference type="AlphaFoldDB" id="A0A160MYV6"/>
<evidence type="ECO:0000259" key="2">
    <source>
        <dbReference type="Pfam" id="PF13670"/>
    </source>
</evidence>
<dbReference type="OrthoDB" id="5951452at2"/>
<dbReference type="EMBL" id="CP014841">
    <property type="protein sequence ID" value="AND68561.1"/>
    <property type="molecule type" value="Genomic_DNA"/>
</dbReference>
<dbReference type="RefSeq" id="WP_063671094.1">
    <property type="nucleotide sequence ID" value="NZ_CP014841.1"/>
</dbReference>
<feature type="domain" description="PepSY" evidence="2">
    <location>
        <begin position="6"/>
        <end position="77"/>
    </location>
</feature>
<keyword evidence="1" id="KW-0732">Signal</keyword>
<dbReference type="Proteomes" id="UP000077255">
    <property type="component" value="Chromosome"/>
</dbReference>
<dbReference type="Pfam" id="PF13670">
    <property type="entry name" value="PepSY_2"/>
    <property type="match status" value="2"/>
</dbReference>
<evidence type="ECO:0000313" key="3">
    <source>
        <dbReference type="EMBL" id="AND68561.1"/>
    </source>
</evidence>
<organism evidence="3 4">
    <name type="scientific">Dyella thiooxydans</name>
    <dbReference type="NCBI Taxonomy" id="445710"/>
    <lineage>
        <taxon>Bacteria</taxon>
        <taxon>Pseudomonadati</taxon>
        <taxon>Pseudomonadota</taxon>
        <taxon>Gammaproteobacteria</taxon>
        <taxon>Lysobacterales</taxon>
        <taxon>Rhodanobacteraceae</taxon>
        <taxon>Dyella</taxon>
    </lineage>
</organism>
<proteinExistence type="predicted"/>
<dbReference type="KEGG" id="dtx:ATSB10_11070"/>
<evidence type="ECO:0000313" key="4">
    <source>
        <dbReference type="Proteomes" id="UP000077255"/>
    </source>
</evidence>
<feature type="domain" description="PepSY" evidence="2">
    <location>
        <begin position="88"/>
        <end position="140"/>
    </location>
</feature>
<dbReference type="PATRIC" id="fig|445710.3.peg.1103"/>
<reference evidence="3 4" key="1">
    <citation type="submission" date="2016-02" db="EMBL/GenBank/DDBJ databases">
        <title>Complete genome sequencing and analysis of ATSB10, Dyella thiooxydans isolated from rhizosphere soil of sunflower (Helianthus annuus L.).</title>
        <authorList>
            <person name="Lee Y."/>
            <person name="Hwangbo K."/>
            <person name="Chung H."/>
            <person name="Yoo J."/>
            <person name="Kim K.Y."/>
            <person name="Sa T.M."/>
            <person name="Um Y."/>
            <person name="Madhaiyan M."/>
        </authorList>
    </citation>
    <scope>NUCLEOTIDE SEQUENCE [LARGE SCALE GENOMIC DNA]</scope>
    <source>
        <strain evidence="3 4">ATSB10</strain>
    </source>
</reference>
<feature type="chain" id="PRO_5007818445" description="PepSY domain-containing protein" evidence="1">
    <location>
        <begin position="21"/>
        <end position="143"/>
    </location>
</feature>
<feature type="signal peptide" evidence="1">
    <location>
        <begin position="1"/>
        <end position="20"/>
    </location>
</feature>